<name>A0ABS4P1W7_9BACL</name>
<evidence type="ECO:0000313" key="2">
    <source>
        <dbReference type="EMBL" id="MBP2115731.1"/>
    </source>
</evidence>
<comment type="caution">
    <text evidence="2">The sequence shown here is derived from an EMBL/GenBank/DDBJ whole genome shotgun (WGS) entry which is preliminary data.</text>
</comment>
<dbReference type="Gene3D" id="1.10.10.2910">
    <property type="match status" value="1"/>
</dbReference>
<dbReference type="Proteomes" id="UP000773462">
    <property type="component" value="Unassembled WGS sequence"/>
</dbReference>
<organism evidence="2 3">
    <name type="scientific">Paenibacillus silagei</name>
    <dbReference type="NCBI Taxonomy" id="1670801"/>
    <lineage>
        <taxon>Bacteria</taxon>
        <taxon>Bacillati</taxon>
        <taxon>Bacillota</taxon>
        <taxon>Bacilli</taxon>
        <taxon>Bacillales</taxon>
        <taxon>Paenibacillaceae</taxon>
        <taxon>Paenibacillus</taxon>
    </lineage>
</organism>
<evidence type="ECO:0000259" key="1">
    <source>
        <dbReference type="Pfam" id="PF06114"/>
    </source>
</evidence>
<dbReference type="Pfam" id="PF06114">
    <property type="entry name" value="Peptidase_M78"/>
    <property type="match status" value="1"/>
</dbReference>
<dbReference type="EMBL" id="JAGGLV010000030">
    <property type="protein sequence ID" value="MBP2115731.1"/>
    <property type="molecule type" value="Genomic_DNA"/>
</dbReference>
<feature type="domain" description="IrrE N-terminal-like" evidence="1">
    <location>
        <begin position="36"/>
        <end position="150"/>
    </location>
</feature>
<proteinExistence type="predicted"/>
<keyword evidence="3" id="KW-1185">Reference proteome</keyword>
<gene>
    <name evidence="2" type="ORF">J2Z70_005929</name>
</gene>
<protein>
    <recommendedName>
        <fullName evidence="1">IrrE N-terminal-like domain-containing protein</fullName>
    </recommendedName>
</protein>
<accession>A0ABS4P1W7</accession>
<dbReference type="RefSeq" id="WP_209878869.1">
    <property type="nucleotide sequence ID" value="NZ_JAGGLV010000030.1"/>
</dbReference>
<reference evidence="2 3" key="1">
    <citation type="submission" date="2021-03" db="EMBL/GenBank/DDBJ databases">
        <title>Genomic Encyclopedia of Type Strains, Phase IV (KMG-IV): sequencing the most valuable type-strain genomes for metagenomic binning, comparative biology and taxonomic classification.</title>
        <authorList>
            <person name="Goeker M."/>
        </authorList>
    </citation>
    <scope>NUCLEOTIDE SEQUENCE [LARGE SCALE GENOMIC DNA]</scope>
    <source>
        <strain evidence="2 3">DSM 101953</strain>
    </source>
</reference>
<dbReference type="InterPro" id="IPR010359">
    <property type="entry name" value="IrrE_HExxH"/>
</dbReference>
<evidence type="ECO:0000313" key="3">
    <source>
        <dbReference type="Proteomes" id="UP000773462"/>
    </source>
</evidence>
<sequence length="297" mass="35103">MFIHYTKTHLEHFVEDLYITHSILQPEDITIPKLSEELDVLVNYAPMTSRAYESSLGVRYILLDNRDSPMKQRFDFLHELCHILRHAGNQTVMPIPFIKAQEEDAEKFVLYATMPFFMLQTYSLSDEYSIAVQQISELFGVPIDMAKIRFDQILRREYEGEMWPKKRKEHPYAFYQAEEEWCQASEQPAVFAYYDPHSTLDGPDQLIVCLDQHTLSTRTEWRIPLEERFHEIELDALRNFELAPAARGDLICFDGQLTLQLHQLVHRYGSSKRNFVLQMRDVEQIFEADQSTVRRFL</sequence>